<evidence type="ECO:0000313" key="2">
    <source>
        <dbReference type="Proteomes" id="UP001631969"/>
    </source>
</evidence>
<comment type="caution">
    <text evidence="1">The sequence shown here is derived from an EMBL/GenBank/DDBJ whole genome shotgun (WGS) entry which is preliminary data.</text>
</comment>
<gene>
    <name evidence="1" type="ORF">ACI1P1_14095</name>
</gene>
<sequence>MSENTVIVWFRQELRVQDYDPLFWAASLGRVVPVFILSAEEHQRLSGTASGWWLHESLKELSAALGRLGAPLFLRQGEPGEVLEELAAGIGAREIYTSRSYEPDSQRMEDELTQRLGAIQLEVVWFHNRLLFEPGTIVNGAGEPYRVFTAFHRRLAQEQVYPPLPPPTALAPSPVQGDSLSLEELGLLKGPNWYGKLAAHWQPGEQGALRQLEEFAGEHVTGYAEGRDYPDSGCTSRLSPYLAWGNVSARRVWHVLREAGEALSSGIGRSGGADGCEADTGAFLRQLVWREFAYDQLVHFPHMVDSPMRKAYAAFPWADDPQALARWKAGQTGYPLVDAGMRELWETGMMHNRVRMVAASFLVKHLLLPWTEGAAWFRQTLVDADTANNAMGWQWVTGSGFDAAPYFRIFNPGAQSRRFDPEGSYIRRWVPELRQLPDALIHEPWKVASGVLDQCGLAPDSPYRKPVVDHAFARERALEAYRIMNTQ</sequence>
<keyword evidence="1" id="KW-0456">Lyase</keyword>
<name>A0ACC7NZ14_9BACL</name>
<organism evidence="1 2">
    <name type="scientific">Paenibacillus mesotrionivorans</name>
    <dbReference type="NCBI Taxonomy" id="3160968"/>
    <lineage>
        <taxon>Bacteria</taxon>
        <taxon>Bacillati</taxon>
        <taxon>Bacillota</taxon>
        <taxon>Bacilli</taxon>
        <taxon>Bacillales</taxon>
        <taxon>Paenibacillaceae</taxon>
        <taxon>Paenibacillus</taxon>
    </lineage>
</organism>
<proteinExistence type="predicted"/>
<dbReference type="EC" id="4.1.99.3" evidence="1"/>
<protein>
    <submittedName>
        <fullName evidence="1">Cryptochrome/photolyase family protein</fullName>
        <ecNumber evidence="1">4.1.99.3</ecNumber>
    </submittedName>
</protein>
<evidence type="ECO:0000313" key="1">
    <source>
        <dbReference type="EMBL" id="MFM9329420.1"/>
    </source>
</evidence>
<reference evidence="1" key="1">
    <citation type="submission" date="2024-12" db="EMBL/GenBank/DDBJ databases">
        <authorList>
            <person name="Wu N."/>
        </authorList>
    </citation>
    <scope>NUCLEOTIDE SEQUENCE</scope>
    <source>
        <strain evidence="1">P15</strain>
    </source>
</reference>
<dbReference type="Proteomes" id="UP001631969">
    <property type="component" value="Unassembled WGS sequence"/>
</dbReference>
<dbReference type="EMBL" id="JBJURJ010000008">
    <property type="protein sequence ID" value="MFM9329420.1"/>
    <property type="molecule type" value="Genomic_DNA"/>
</dbReference>
<keyword evidence="2" id="KW-1185">Reference proteome</keyword>
<accession>A0ACC7NZ14</accession>